<protein>
    <submittedName>
        <fullName evidence="1">Uncharacterized protein</fullName>
    </submittedName>
</protein>
<sequence>MIDRAGQDCLRVQLRVSNKPFLDRNGFLAETLIFVGWRMESP</sequence>
<dbReference type="AlphaFoldDB" id="A0A2P0QGR7"/>
<reference evidence="1" key="1">
    <citation type="submission" date="2016-03" db="EMBL/GenBank/DDBJ databases">
        <title>The evolution of Pseudomonas syringae pv. actinidiae in New Zealand.</title>
        <authorList>
            <person name="Taiaroa G."/>
            <person name="Poulter R.T.M."/>
            <person name="Lamont I."/>
            <person name="Stockwell P."/>
            <person name="Butler M.I."/>
        </authorList>
    </citation>
    <scope>NUCLEOTIDE SEQUENCE</scope>
    <source>
        <strain evidence="1">SR121</strain>
    </source>
</reference>
<accession>A0A2P0QGR7</accession>
<dbReference type="EMBL" id="KX009066">
    <property type="protein sequence ID" value="ARO45586.1"/>
    <property type="molecule type" value="Genomic_DNA"/>
</dbReference>
<name>A0A2P0QGR7_PSESF</name>
<organism evidence="1">
    <name type="scientific">Pseudomonas syringae pv. actinidiae</name>
    <dbReference type="NCBI Taxonomy" id="103796"/>
    <lineage>
        <taxon>Bacteria</taxon>
        <taxon>Pseudomonadati</taxon>
        <taxon>Pseudomonadota</taxon>
        <taxon>Gammaproteobacteria</taxon>
        <taxon>Pseudomonadales</taxon>
        <taxon>Pseudomonadaceae</taxon>
        <taxon>Pseudomonas</taxon>
        <taxon>Pseudomonas syringae</taxon>
    </lineage>
</organism>
<evidence type="ECO:0000313" key="1">
    <source>
        <dbReference type="EMBL" id="ARO45586.1"/>
    </source>
</evidence>
<proteinExistence type="predicted"/>